<proteinExistence type="predicted"/>
<comment type="caution">
    <text evidence="1">The sequence shown here is derived from an EMBL/GenBank/DDBJ whole genome shotgun (WGS) entry which is preliminary data.</text>
</comment>
<evidence type="ECO:0000313" key="2">
    <source>
        <dbReference type="Proteomes" id="UP000288805"/>
    </source>
</evidence>
<organism evidence="1 2">
    <name type="scientific">Vitis vinifera</name>
    <name type="common">Grape</name>
    <dbReference type="NCBI Taxonomy" id="29760"/>
    <lineage>
        <taxon>Eukaryota</taxon>
        <taxon>Viridiplantae</taxon>
        <taxon>Streptophyta</taxon>
        <taxon>Embryophyta</taxon>
        <taxon>Tracheophyta</taxon>
        <taxon>Spermatophyta</taxon>
        <taxon>Magnoliopsida</taxon>
        <taxon>eudicotyledons</taxon>
        <taxon>Gunneridae</taxon>
        <taxon>Pentapetalae</taxon>
        <taxon>rosids</taxon>
        <taxon>Vitales</taxon>
        <taxon>Vitaceae</taxon>
        <taxon>Viteae</taxon>
        <taxon>Vitis</taxon>
    </lineage>
</organism>
<reference evidence="1 2" key="1">
    <citation type="journal article" date="2018" name="PLoS Genet.">
        <title>Population sequencing reveals clonal diversity and ancestral inbreeding in the grapevine cultivar Chardonnay.</title>
        <authorList>
            <person name="Roach M.J."/>
            <person name="Johnson D.L."/>
            <person name="Bohlmann J."/>
            <person name="van Vuuren H.J."/>
            <person name="Jones S.J."/>
            <person name="Pretorius I.S."/>
            <person name="Schmidt S.A."/>
            <person name="Borneman A.R."/>
        </authorList>
    </citation>
    <scope>NUCLEOTIDE SEQUENCE [LARGE SCALE GENOMIC DNA]</scope>
    <source>
        <strain evidence="2">cv. Chardonnay</strain>
        <tissue evidence="1">Leaf</tissue>
    </source>
</reference>
<dbReference type="EMBL" id="QGNW01000039">
    <property type="protein sequence ID" value="RVX09012.1"/>
    <property type="molecule type" value="Genomic_DNA"/>
</dbReference>
<accession>A0A438JJ97</accession>
<gene>
    <name evidence="1" type="primary">STC_3</name>
    <name evidence="1" type="ORF">CK203_013941</name>
</gene>
<protein>
    <submittedName>
        <fullName evidence="1">Sugar carrier protein C</fullName>
    </submittedName>
</protein>
<dbReference type="AlphaFoldDB" id="A0A438JJ97"/>
<name>A0A438JJ97_VITVI</name>
<sequence>MTGNRDGRWAATIIGGDGRLFCKSNKISAVYNSIISHIHLHLLLSLGDDEANRKLIRIGGVTSVHMEFNDLHASKASREVESRKTLGFGSSTALISSDHCHGQCCYYPCFSLCRGRKLFLEGGAQMLTCQIFVMIDIPFKFGISGKPGELSKEFAAAVVLLICVSIAGFARDWYWKKSETDEPPPHNAMETVNGGVDL</sequence>
<evidence type="ECO:0000313" key="1">
    <source>
        <dbReference type="EMBL" id="RVX09012.1"/>
    </source>
</evidence>
<dbReference type="Proteomes" id="UP000288805">
    <property type="component" value="Unassembled WGS sequence"/>
</dbReference>